<gene>
    <name evidence="2" type="ORF">TrRE_jg3057</name>
</gene>
<keyword evidence="1" id="KW-0812">Transmembrane</keyword>
<reference evidence="2" key="1">
    <citation type="submission" date="2022-07" db="EMBL/GenBank/DDBJ databases">
        <title>Genome analysis of Parmales, a sister group of diatoms, reveals the evolutionary specialization of diatoms from phago-mixotrophs to photoautotrophs.</title>
        <authorList>
            <person name="Ban H."/>
            <person name="Sato S."/>
            <person name="Yoshikawa S."/>
            <person name="Kazumasa Y."/>
            <person name="Nakamura Y."/>
            <person name="Ichinomiya M."/>
            <person name="Saitoh K."/>
            <person name="Sato N."/>
            <person name="Blanc-Mathieu R."/>
            <person name="Endo H."/>
            <person name="Kuwata A."/>
            <person name="Ogata H."/>
        </authorList>
    </citation>
    <scope>NUCLEOTIDE SEQUENCE</scope>
</reference>
<organism evidence="2 3">
    <name type="scientific">Triparma retinervis</name>
    <dbReference type="NCBI Taxonomy" id="2557542"/>
    <lineage>
        <taxon>Eukaryota</taxon>
        <taxon>Sar</taxon>
        <taxon>Stramenopiles</taxon>
        <taxon>Ochrophyta</taxon>
        <taxon>Bolidophyceae</taxon>
        <taxon>Parmales</taxon>
        <taxon>Triparmaceae</taxon>
        <taxon>Triparma</taxon>
    </lineage>
</organism>
<dbReference type="EMBL" id="BRXZ01008058">
    <property type="protein sequence ID" value="GMI20632.1"/>
    <property type="molecule type" value="Genomic_DNA"/>
</dbReference>
<comment type="caution">
    <text evidence="2">The sequence shown here is derived from an EMBL/GenBank/DDBJ whole genome shotgun (WGS) entry which is preliminary data.</text>
</comment>
<dbReference type="AlphaFoldDB" id="A0A9W7L125"/>
<name>A0A9W7L125_9STRA</name>
<evidence type="ECO:0000256" key="1">
    <source>
        <dbReference type="SAM" id="Phobius"/>
    </source>
</evidence>
<feature type="non-terminal residue" evidence="2">
    <location>
        <position position="1"/>
    </location>
</feature>
<protein>
    <submittedName>
        <fullName evidence="2">Uncharacterized protein</fullName>
    </submittedName>
</protein>
<keyword evidence="1" id="KW-0472">Membrane</keyword>
<keyword evidence="1" id="KW-1133">Transmembrane helix</keyword>
<dbReference type="Proteomes" id="UP001165082">
    <property type="component" value="Unassembled WGS sequence"/>
</dbReference>
<evidence type="ECO:0000313" key="3">
    <source>
        <dbReference type="Proteomes" id="UP001165082"/>
    </source>
</evidence>
<proteinExistence type="predicted"/>
<feature type="transmembrane region" description="Helical" evidence="1">
    <location>
        <begin position="76"/>
        <end position="94"/>
    </location>
</feature>
<evidence type="ECO:0000313" key="2">
    <source>
        <dbReference type="EMBL" id="GMI20632.1"/>
    </source>
</evidence>
<accession>A0A9W7L125</accession>
<keyword evidence="3" id="KW-1185">Reference proteome</keyword>
<sequence>MSRRSISLPPSSHQLMSCVTGLGATVVASPPVSAVLVTSLETFISAVRAGYGRGAGMRGGTGKGRREGRVDMDRMVLNKALVTMMMMTTIMTTMRRM</sequence>